<reference evidence="1" key="2">
    <citation type="journal article" date="2019" name="Genome Biol. Evol.">
        <title>Day and night: Metabolic profiles and evolutionary relationships of six axenic non-marine cyanobacteria.</title>
        <authorList>
            <person name="Will S.E."/>
            <person name="Henke P."/>
            <person name="Boedeker C."/>
            <person name="Huang S."/>
            <person name="Brinkmann H."/>
            <person name="Rohde M."/>
            <person name="Jarek M."/>
            <person name="Friedl T."/>
            <person name="Seufert S."/>
            <person name="Schumacher M."/>
            <person name="Overmann J."/>
            <person name="Neumann-Schaal M."/>
            <person name="Petersen J."/>
        </authorList>
    </citation>
    <scope>NUCLEOTIDE SEQUENCE [LARGE SCALE GENOMIC DNA]</scope>
    <source>
        <strain evidence="1">PCC 7102</strain>
    </source>
</reference>
<evidence type="ECO:0000313" key="1">
    <source>
        <dbReference type="EMBL" id="RUS94445.1"/>
    </source>
</evidence>
<organism evidence="1 2">
    <name type="scientific">Dulcicalothrix desertica PCC 7102</name>
    <dbReference type="NCBI Taxonomy" id="232991"/>
    <lineage>
        <taxon>Bacteria</taxon>
        <taxon>Bacillati</taxon>
        <taxon>Cyanobacteriota</taxon>
        <taxon>Cyanophyceae</taxon>
        <taxon>Nostocales</taxon>
        <taxon>Calotrichaceae</taxon>
        <taxon>Dulcicalothrix</taxon>
    </lineage>
</organism>
<proteinExistence type="predicted"/>
<dbReference type="Proteomes" id="UP000271624">
    <property type="component" value="Unassembled WGS sequence"/>
</dbReference>
<dbReference type="AlphaFoldDB" id="A0A3S1IAG9"/>
<accession>A0A3S1IAG9</accession>
<dbReference type="OrthoDB" id="495928at2"/>
<protein>
    <recommendedName>
        <fullName evidence="3">Nif11 domain-containing protein</fullName>
    </recommendedName>
</protein>
<keyword evidence="2" id="KW-1185">Reference proteome</keyword>
<sequence length="114" mass="13027">MTDIKQQIATQLEAYNSLDALKTAVREWVDTSDGSLDALKTALSTHHDEGYNLSESDWQQLHEQGLMFTNDDATKEEDMRRLQRYRETGYGIPHEQVAAWLDSVGTNRELPCPE</sequence>
<evidence type="ECO:0000313" key="2">
    <source>
        <dbReference type="Proteomes" id="UP000271624"/>
    </source>
</evidence>
<comment type="caution">
    <text evidence="1">The sequence shown here is derived from an EMBL/GenBank/DDBJ whole genome shotgun (WGS) entry which is preliminary data.</text>
</comment>
<dbReference type="EMBL" id="RSCL01000048">
    <property type="protein sequence ID" value="RUS94445.1"/>
    <property type="molecule type" value="Genomic_DNA"/>
</dbReference>
<dbReference type="RefSeq" id="WP_127087269.1">
    <property type="nucleotide sequence ID" value="NZ_RSCL01000048.1"/>
</dbReference>
<name>A0A3S1IAG9_9CYAN</name>
<reference evidence="1" key="1">
    <citation type="submission" date="2018-12" db="EMBL/GenBank/DDBJ databases">
        <authorList>
            <person name="Will S."/>
            <person name="Neumann-Schaal M."/>
            <person name="Henke P."/>
        </authorList>
    </citation>
    <scope>NUCLEOTIDE SEQUENCE</scope>
    <source>
        <strain evidence="1">PCC 7102</strain>
    </source>
</reference>
<gene>
    <name evidence="1" type="ORF">DSM106972_093400</name>
</gene>
<evidence type="ECO:0008006" key="3">
    <source>
        <dbReference type="Google" id="ProtNLM"/>
    </source>
</evidence>